<feature type="transmembrane region" description="Helical" evidence="1">
    <location>
        <begin position="97"/>
        <end position="129"/>
    </location>
</feature>
<dbReference type="STRING" id="416873.SAMN04487951_10642"/>
<name>A0A1H0CFN8_9GAMM</name>
<evidence type="ECO:0000313" key="4">
    <source>
        <dbReference type="Proteomes" id="UP000199677"/>
    </source>
</evidence>
<keyword evidence="1" id="KW-0472">Membrane</keyword>
<feature type="transmembrane region" description="Helical" evidence="1">
    <location>
        <begin position="56"/>
        <end position="77"/>
    </location>
</feature>
<gene>
    <name evidence="3" type="ORF">SAMN04487951_10642</name>
</gene>
<evidence type="ECO:0000313" key="3">
    <source>
        <dbReference type="EMBL" id="SDN56724.1"/>
    </source>
</evidence>
<dbReference type="RefSeq" id="WP_089704896.1">
    <property type="nucleotide sequence ID" value="NZ_FNII01000006.1"/>
</dbReference>
<feature type="domain" description="DUF1468" evidence="2">
    <location>
        <begin position="19"/>
        <end position="162"/>
    </location>
</feature>
<feature type="transmembrane region" description="Helical" evidence="1">
    <location>
        <begin position="18"/>
        <end position="36"/>
    </location>
</feature>
<keyword evidence="1" id="KW-0812">Transmembrane</keyword>
<organism evidence="3 4">
    <name type="scientific">Vreelandella arcis</name>
    <dbReference type="NCBI Taxonomy" id="416873"/>
    <lineage>
        <taxon>Bacteria</taxon>
        <taxon>Pseudomonadati</taxon>
        <taxon>Pseudomonadota</taxon>
        <taxon>Gammaproteobacteria</taxon>
        <taxon>Oceanospirillales</taxon>
        <taxon>Halomonadaceae</taxon>
        <taxon>Vreelandella</taxon>
    </lineage>
</organism>
<feature type="transmembrane region" description="Helical" evidence="1">
    <location>
        <begin position="136"/>
        <end position="154"/>
    </location>
</feature>
<protein>
    <submittedName>
        <fullName evidence="3">Putative tricarboxylic transport membrane protein</fullName>
    </submittedName>
</protein>
<evidence type="ECO:0000259" key="2">
    <source>
        <dbReference type="Pfam" id="PF07331"/>
    </source>
</evidence>
<evidence type="ECO:0000256" key="1">
    <source>
        <dbReference type="SAM" id="Phobius"/>
    </source>
</evidence>
<reference evidence="4" key="1">
    <citation type="submission" date="2016-10" db="EMBL/GenBank/DDBJ databases">
        <authorList>
            <person name="Varghese N."/>
            <person name="Submissions S."/>
        </authorList>
    </citation>
    <scope>NUCLEOTIDE SEQUENCE [LARGE SCALE GENOMIC DNA]</scope>
    <source>
        <strain evidence="4">CGMCC 1.6494</strain>
    </source>
</reference>
<keyword evidence="1" id="KW-1133">Transmembrane helix</keyword>
<sequence>MTKSHSNSGALIKDPWDVIAGVILLGFALLLLYFLIPNYIGQPPVMQSPMMSPRWLPNIVGWLLLMFSLLMIVQGVLVADDNEDTGRRFERGPWLRFFLMVSALVVYAGLFEMLGAIISGILATFMLFVAHPVRTLWVYGLAIVFPVGITLLFTEVMNVPLPLLPF</sequence>
<keyword evidence="4" id="KW-1185">Reference proteome</keyword>
<dbReference type="AlphaFoldDB" id="A0A1H0CFN8"/>
<dbReference type="Proteomes" id="UP000199677">
    <property type="component" value="Unassembled WGS sequence"/>
</dbReference>
<dbReference type="Pfam" id="PF07331">
    <property type="entry name" value="TctB"/>
    <property type="match status" value="1"/>
</dbReference>
<dbReference type="EMBL" id="FNII01000006">
    <property type="protein sequence ID" value="SDN56724.1"/>
    <property type="molecule type" value="Genomic_DNA"/>
</dbReference>
<proteinExistence type="predicted"/>
<dbReference type="OrthoDB" id="6893601at2"/>
<accession>A0A1H0CFN8</accession>
<dbReference type="InterPro" id="IPR009936">
    <property type="entry name" value="DUF1468"/>
</dbReference>